<dbReference type="RefSeq" id="WP_089215576.1">
    <property type="nucleotide sequence ID" value="NZ_FZPA01000005.1"/>
</dbReference>
<evidence type="ECO:0000256" key="6">
    <source>
        <dbReference type="ARBA" id="ARBA00022842"/>
    </source>
</evidence>
<dbReference type="EMBL" id="FZPA01000005">
    <property type="protein sequence ID" value="SNS77319.1"/>
    <property type="molecule type" value="Genomic_DNA"/>
</dbReference>
<evidence type="ECO:0000256" key="5">
    <source>
        <dbReference type="ARBA" id="ARBA00022801"/>
    </source>
</evidence>
<keyword evidence="11" id="KW-1185">Reference proteome</keyword>
<evidence type="ECO:0000313" key="11">
    <source>
        <dbReference type="Proteomes" id="UP000198339"/>
    </source>
</evidence>
<dbReference type="GO" id="GO:0016787">
    <property type="term" value="F:hydrolase activity"/>
    <property type="evidence" value="ECO:0007669"/>
    <property type="project" value="UniProtKB-KW"/>
</dbReference>
<feature type="binding site" evidence="8">
    <location>
        <position position="4"/>
    </location>
    <ligand>
        <name>Mg(2+)</name>
        <dbReference type="ChEBI" id="CHEBI:18420"/>
    </ligand>
</feature>
<dbReference type="PANTHER" id="PTHR33653">
    <property type="entry name" value="RIBONUCLEASE VAPC2"/>
    <property type="match status" value="1"/>
</dbReference>
<dbReference type="GO" id="GO:0004540">
    <property type="term" value="F:RNA nuclease activity"/>
    <property type="evidence" value="ECO:0007669"/>
    <property type="project" value="InterPro"/>
</dbReference>
<keyword evidence="4 8" id="KW-0479">Metal-binding</keyword>
<dbReference type="EC" id="3.1.-.-" evidence="8"/>
<evidence type="ECO:0000256" key="3">
    <source>
        <dbReference type="ARBA" id="ARBA00022722"/>
    </source>
</evidence>
<keyword evidence="3 8" id="KW-0540">Nuclease</keyword>
<dbReference type="Pfam" id="PF01850">
    <property type="entry name" value="PIN"/>
    <property type="match status" value="1"/>
</dbReference>
<keyword evidence="2 8" id="KW-1277">Toxin-antitoxin system</keyword>
<evidence type="ECO:0000256" key="2">
    <source>
        <dbReference type="ARBA" id="ARBA00022649"/>
    </source>
</evidence>
<name>A0A239H7E2_9SPHN</name>
<dbReference type="InterPro" id="IPR002716">
    <property type="entry name" value="PIN_dom"/>
</dbReference>
<evidence type="ECO:0000256" key="7">
    <source>
        <dbReference type="ARBA" id="ARBA00038093"/>
    </source>
</evidence>
<dbReference type="InterPro" id="IPR050556">
    <property type="entry name" value="Type_II_TA_system_RNase"/>
</dbReference>
<reference evidence="10 11" key="1">
    <citation type="submission" date="2017-06" db="EMBL/GenBank/DDBJ databases">
        <authorList>
            <person name="Kim H.J."/>
            <person name="Triplett B.A."/>
        </authorList>
    </citation>
    <scope>NUCLEOTIDE SEQUENCE [LARGE SCALE GENOMIC DNA]</scope>
    <source>
        <strain evidence="10 11">DS15</strain>
    </source>
</reference>
<dbReference type="SUPFAM" id="SSF88723">
    <property type="entry name" value="PIN domain-like"/>
    <property type="match status" value="1"/>
</dbReference>
<feature type="binding site" evidence="8">
    <location>
        <position position="101"/>
    </location>
    <ligand>
        <name>Mg(2+)</name>
        <dbReference type="ChEBI" id="CHEBI:18420"/>
    </ligand>
</feature>
<organism evidence="10 11">
    <name type="scientific">Sphingopyxis indica</name>
    <dbReference type="NCBI Taxonomy" id="436663"/>
    <lineage>
        <taxon>Bacteria</taxon>
        <taxon>Pseudomonadati</taxon>
        <taxon>Pseudomonadota</taxon>
        <taxon>Alphaproteobacteria</taxon>
        <taxon>Sphingomonadales</taxon>
        <taxon>Sphingomonadaceae</taxon>
        <taxon>Sphingopyxis</taxon>
    </lineage>
</organism>
<protein>
    <recommendedName>
        <fullName evidence="8">Ribonuclease VapC</fullName>
        <shortName evidence="8">RNase VapC</shortName>
        <ecNumber evidence="8">3.1.-.-</ecNumber>
    </recommendedName>
    <alternativeName>
        <fullName evidence="8">Toxin VapC</fullName>
    </alternativeName>
</protein>
<keyword evidence="5 8" id="KW-0378">Hydrolase</keyword>
<keyword evidence="8" id="KW-0800">Toxin</keyword>
<dbReference type="GO" id="GO:0000287">
    <property type="term" value="F:magnesium ion binding"/>
    <property type="evidence" value="ECO:0007669"/>
    <property type="project" value="UniProtKB-UniRule"/>
</dbReference>
<proteinExistence type="inferred from homology"/>
<dbReference type="OrthoDB" id="32625at2"/>
<comment type="similarity">
    <text evidence="7 8">Belongs to the PINc/VapC protein family.</text>
</comment>
<dbReference type="CDD" id="cd09871">
    <property type="entry name" value="PIN_MtVapC28-VapC30-like"/>
    <property type="match status" value="1"/>
</dbReference>
<accession>A0A239H7E2</accession>
<sequence>MIVDTSALVAILYEEDGADDLLAALVSEPALMPAPAVLEFLRVAEMRSPDLGKIGRDLLKELCGNGLEILPFDERQAQIAGDANAAYGKGMKDGGVLNLLDLMVYAAAKDRDEPVLCTGRDYASADVGIHPASRSW</sequence>
<comment type="cofactor">
    <cofactor evidence="1 8">
        <name>Mg(2+)</name>
        <dbReference type="ChEBI" id="CHEBI:18420"/>
    </cofactor>
</comment>
<keyword evidence="6 8" id="KW-0460">Magnesium</keyword>
<dbReference type="AlphaFoldDB" id="A0A239H7E2"/>
<evidence type="ECO:0000313" key="10">
    <source>
        <dbReference type="EMBL" id="SNS77319.1"/>
    </source>
</evidence>
<evidence type="ECO:0000256" key="8">
    <source>
        <dbReference type="HAMAP-Rule" id="MF_00265"/>
    </source>
</evidence>
<comment type="function">
    <text evidence="8">Toxic component of a toxin-antitoxin (TA) system. An RNase.</text>
</comment>
<evidence type="ECO:0000256" key="4">
    <source>
        <dbReference type="ARBA" id="ARBA00022723"/>
    </source>
</evidence>
<dbReference type="GO" id="GO:0090729">
    <property type="term" value="F:toxin activity"/>
    <property type="evidence" value="ECO:0007669"/>
    <property type="project" value="UniProtKB-KW"/>
</dbReference>
<dbReference type="InterPro" id="IPR022907">
    <property type="entry name" value="VapC_family"/>
</dbReference>
<evidence type="ECO:0000256" key="1">
    <source>
        <dbReference type="ARBA" id="ARBA00001946"/>
    </source>
</evidence>
<dbReference type="Proteomes" id="UP000198339">
    <property type="component" value="Unassembled WGS sequence"/>
</dbReference>
<gene>
    <name evidence="8" type="primary">vapC</name>
    <name evidence="10" type="ORF">SAMN06295955_10517</name>
</gene>
<dbReference type="HAMAP" id="MF_00265">
    <property type="entry name" value="VapC_Nob1"/>
    <property type="match status" value="1"/>
</dbReference>
<dbReference type="PANTHER" id="PTHR33653:SF1">
    <property type="entry name" value="RIBONUCLEASE VAPC2"/>
    <property type="match status" value="1"/>
</dbReference>
<dbReference type="InterPro" id="IPR029060">
    <property type="entry name" value="PIN-like_dom_sf"/>
</dbReference>
<dbReference type="Gene3D" id="3.40.50.1010">
    <property type="entry name" value="5'-nuclease"/>
    <property type="match status" value="1"/>
</dbReference>
<evidence type="ECO:0000259" key="9">
    <source>
        <dbReference type="Pfam" id="PF01850"/>
    </source>
</evidence>
<feature type="domain" description="PIN" evidence="9">
    <location>
        <begin position="1"/>
        <end position="123"/>
    </location>
</feature>